<reference evidence="2 3" key="1">
    <citation type="submission" date="2018-05" db="EMBL/GenBank/DDBJ databases">
        <title>Kurthia sibirica genome sequence.</title>
        <authorList>
            <person name="Maclea K.S."/>
            <person name="Goen A.E."/>
        </authorList>
    </citation>
    <scope>NUCLEOTIDE SEQUENCE [LARGE SCALE GENOMIC DNA]</scope>
    <source>
        <strain evidence="2 3">ATCC 49154</strain>
    </source>
</reference>
<dbReference type="AlphaFoldDB" id="A0A2U3APC3"/>
<dbReference type="EMBL" id="QFVR01000003">
    <property type="protein sequence ID" value="PWI26359.1"/>
    <property type="molecule type" value="Genomic_DNA"/>
</dbReference>
<name>A0A2U3APC3_9BACL</name>
<dbReference type="Pfam" id="PF06114">
    <property type="entry name" value="Peptidase_M78"/>
    <property type="match status" value="1"/>
</dbReference>
<proteinExistence type="predicted"/>
<evidence type="ECO:0000313" key="3">
    <source>
        <dbReference type="Proteomes" id="UP000245938"/>
    </source>
</evidence>
<dbReference type="RefSeq" id="WP_109304963.1">
    <property type="nucleotide sequence ID" value="NZ_BJUF01000040.1"/>
</dbReference>
<keyword evidence="3" id="KW-1185">Reference proteome</keyword>
<protein>
    <recommendedName>
        <fullName evidence="1">IrrE N-terminal-like domain-containing protein</fullName>
    </recommendedName>
</protein>
<comment type="caution">
    <text evidence="2">The sequence shown here is derived from an EMBL/GenBank/DDBJ whole genome shotgun (WGS) entry which is preliminary data.</text>
</comment>
<feature type="domain" description="IrrE N-terminal-like" evidence="1">
    <location>
        <begin position="37"/>
        <end position="144"/>
    </location>
</feature>
<evidence type="ECO:0000259" key="1">
    <source>
        <dbReference type="Pfam" id="PF06114"/>
    </source>
</evidence>
<dbReference type="Proteomes" id="UP000245938">
    <property type="component" value="Unassembled WGS sequence"/>
</dbReference>
<gene>
    <name evidence="2" type="ORF">DEX24_03205</name>
</gene>
<dbReference type="OrthoDB" id="2417909at2"/>
<organism evidence="2 3">
    <name type="scientific">Kurthia sibirica</name>
    <dbReference type="NCBI Taxonomy" id="202750"/>
    <lineage>
        <taxon>Bacteria</taxon>
        <taxon>Bacillati</taxon>
        <taxon>Bacillota</taxon>
        <taxon>Bacilli</taxon>
        <taxon>Bacillales</taxon>
        <taxon>Caryophanaceae</taxon>
        <taxon>Kurthia</taxon>
    </lineage>
</organism>
<sequence length="173" mass="20658">MNYLEDNIKHLYSTLKLEKPKHLNIEDIAHKLHIRLFWWEDSSLALIHNERPCIFLKRSILLNTEWEDFCHELAHILYHAGDQMKLPTEFIQYQEYKANNFALHAAIPTFMLLELNLPNDYYQAVTLLQKTFKVSLKFACKRLNHFLDNYVHNGSQNTYIADKKLPTTTDYWC</sequence>
<accession>A0A2U3APC3</accession>
<dbReference type="InterPro" id="IPR010359">
    <property type="entry name" value="IrrE_HExxH"/>
</dbReference>
<evidence type="ECO:0000313" key="2">
    <source>
        <dbReference type="EMBL" id="PWI26359.1"/>
    </source>
</evidence>